<name>A0A9E7SW72_9EURY</name>
<dbReference type="InterPro" id="IPR013216">
    <property type="entry name" value="Methyltransf_11"/>
</dbReference>
<dbReference type="GO" id="GO:0032259">
    <property type="term" value="P:methylation"/>
    <property type="evidence" value="ECO:0007669"/>
    <property type="project" value="UniProtKB-KW"/>
</dbReference>
<dbReference type="SUPFAM" id="SSF53335">
    <property type="entry name" value="S-adenosyl-L-methionine-dependent methyltransferases"/>
    <property type="match status" value="1"/>
</dbReference>
<keyword evidence="3" id="KW-1185">Reference proteome</keyword>
<dbReference type="Proteomes" id="UP001056855">
    <property type="component" value="Chromosome"/>
</dbReference>
<dbReference type="AlphaFoldDB" id="A0A9E7SW72"/>
<accession>A0A9E7SW72</accession>
<sequence length="212" mass="23317">MATDDSSHPLLAAIYDPATALAERTLLRPHREYLVDGLEGRVLDVGAGTGALFPYFAQVPDGDATFHAIEPDPHMRRQAASMAADLALAVDLRDARAEALPYQDESFDVVVASLVFCTIPGAEAALAEVKRVLRPGGEFRFLEHVRDDGWRGRVQSLVEPLWKRAAGGCHLTRQTASLFAADRAFDVTELERINLGVTPVRPFVRGRMRKRV</sequence>
<dbReference type="PANTHER" id="PTHR45036:SF1">
    <property type="entry name" value="METHYLTRANSFERASE LIKE 7A"/>
    <property type="match status" value="1"/>
</dbReference>
<keyword evidence="2" id="KW-0808">Transferase</keyword>
<reference evidence="2" key="1">
    <citation type="submission" date="2022-06" db="EMBL/GenBank/DDBJ databases">
        <title>Diverse halophilic archaea isolated from saline environments.</title>
        <authorList>
            <person name="Cui H.-L."/>
        </authorList>
    </citation>
    <scope>NUCLEOTIDE SEQUENCE</scope>
    <source>
        <strain evidence="2">WLHS1</strain>
    </source>
</reference>
<organism evidence="2 3">
    <name type="scientific">Natronosalvus rutilus</name>
    <dbReference type="NCBI Taxonomy" id="2953753"/>
    <lineage>
        <taxon>Archaea</taxon>
        <taxon>Methanobacteriati</taxon>
        <taxon>Methanobacteriota</taxon>
        <taxon>Stenosarchaea group</taxon>
        <taxon>Halobacteria</taxon>
        <taxon>Halobacteriales</taxon>
        <taxon>Natrialbaceae</taxon>
        <taxon>Natronosalvus</taxon>
    </lineage>
</organism>
<gene>
    <name evidence="2" type="ORF">NGM29_08165</name>
</gene>
<dbReference type="PANTHER" id="PTHR45036">
    <property type="entry name" value="METHYLTRANSFERASE LIKE 7B"/>
    <property type="match status" value="1"/>
</dbReference>
<evidence type="ECO:0000313" key="3">
    <source>
        <dbReference type="Proteomes" id="UP001056855"/>
    </source>
</evidence>
<dbReference type="Gene3D" id="3.40.50.150">
    <property type="entry name" value="Vaccinia Virus protein VP39"/>
    <property type="match status" value="1"/>
</dbReference>
<dbReference type="InterPro" id="IPR052356">
    <property type="entry name" value="Thiol_S-MT"/>
</dbReference>
<feature type="domain" description="Methyltransferase type 11" evidence="1">
    <location>
        <begin position="43"/>
        <end position="140"/>
    </location>
</feature>
<evidence type="ECO:0000259" key="1">
    <source>
        <dbReference type="Pfam" id="PF08241"/>
    </source>
</evidence>
<proteinExistence type="predicted"/>
<keyword evidence="2" id="KW-0489">Methyltransferase</keyword>
<evidence type="ECO:0000313" key="2">
    <source>
        <dbReference type="EMBL" id="UTF55210.1"/>
    </source>
</evidence>
<dbReference type="InterPro" id="IPR029063">
    <property type="entry name" value="SAM-dependent_MTases_sf"/>
</dbReference>
<protein>
    <submittedName>
        <fullName evidence="2">Class I SAM-dependent methyltransferase</fullName>
    </submittedName>
</protein>
<dbReference type="CDD" id="cd02440">
    <property type="entry name" value="AdoMet_MTases"/>
    <property type="match status" value="1"/>
</dbReference>
<dbReference type="EMBL" id="CP100355">
    <property type="protein sequence ID" value="UTF55210.1"/>
    <property type="molecule type" value="Genomic_DNA"/>
</dbReference>
<dbReference type="Pfam" id="PF08241">
    <property type="entry name" value="Methyltransf_11"/>
    <property type="match status" value="1"/>
</dbReference>
<dbReference type="KEGG" id="sawl:NGM29_08165"/>
<dbReference type="GO" id="GO:0008757">
    <property type="term" value="F:S-adenosylmethionine-dependent methyltransferase activity"/>
    <property type="evidence" value="ECO:0007669"/>
    <property type="project" value="InterPro"/>
</dbReference>
<dbReference type="GeneID" id="73290013"/>
<dbReference type="RefSeq" id="WP_254160035.1">
    <property type="nucleotide sequence ID" value="NZ_CP100355.1"/>
</dbReference>